<evidence type="ECO:0000256" key="8">
    <source>
        <dbReference type="SAM" id="SignalP"/>
    </source>
</evidence>
<dbReference type="Pfam" id="PF02321">
    <property type="entry name" value="OEP"/>
    <property type="match status" value="1"/>
</dbReference>
<feature type="chain" id="PRO_5032916297" evidence="8">
    <location>
        <begin position="18"/>
        <end position="499"/>
    </location>
</feature>
<proteinExistence type="inferred from homology"/>
<dbReference type="GO" id="GO:0015562">
    <property type="term" value="F:efflux transmembrane transporter activity"/>
    <property type="evidence" value="ECO:0007669"/>
    <property type="project" value="InterPro"/>
</dbReference>
<evidence type="ECO:0000256" key="1">
    <source>
        <dbReference type="ARBA" id="ARBA00004442"/>
    </source>
</evidence>
<comment type="caution">
    <text evidence="9">The sequence shown here is derived from an EMBL/GenBank/DDBJ whole genome shotgun (WGS) entry which is preliminary data.</text>
</comment>
<keyword evidence="5" id="KW-0812">Transmembrane</keyword>
<keyword evidence="4" id="KW-1134">Transmembrane beta strand</keyword>
<organism evidence="9 10">
    <name type="scientific">Endobacter medicaginis</name>
    <dbReference type="NCBI Taxonomy" id="1181271"/>
    <lineage>
        <taxon>Bacteria</taxon>
        <taxon>Pseudomonadati</taxon>
        <taxon>Pseudomonadota</taxon>
        <taxon>Alphaproteobacteria</taxon>
        <taxon>Acetobacterales</taxon>
        <taxon>Acetobacteraceae</taxon>
        <taxon>Endobacter</taxon>
    </lineage>
</organism>
<dbReference type="PANTHER" id="PTHR30026">
    <property type="entry name" value="OUTER MEMBRANE PROTEIN TOLC"/>
    <property type="match status" value="1"/>
</dbReference>
<keyword evidence="3" id="KW-0813">Transport</keyword>
<dbReference type="Proteomes" id="UP000557688">
    <property type="component" value="Unassembled WGS sequence"/>
</dbReference>
<name>A0A839UXT5_9PROT</name>
<dbReference type="SUPFAM" id="SSF56954">
    <property type="entry name" value="Outer membrane efflux proteins (OEP)"/>
    <property type="match status" value="1"/>
</dbReference>
<comment type="subcellular location">
    <subcellularLocation>
        <location evidence="1">Cell outer membrane</location>
    </subcellularLocation>
</comment>
<keyword evidence="8" id="KW-0732">Signal</keyword>
<dbReference type="Gene3D" id="1.20.1600.10">
    <property type="entry name" value="Outer membrane efflux proteins (OEP)"/>
    <property type="match status" value="1"/>
</dbReference>
<dbReference type="AlphaFoldDB" id="A0A839UXT5"/>
<gene>
    <name evidence="9" type="ORF">FHR90_001001</name>
</gene>
<evidence type="ECO:0000256" key="3">
    <source>
        <dbReference type="ARBA" id="ARBA00022448"/>
    </source>
</evidence>
<evidence type="ECO:0000256" key="6">
    <source>
        <dbReference type="ARBA" id="ARBA00023136"/>
    </source>
</evidence>
<keyword evidence="6" id="KW-0472">Membrane</keyword>
<evidence type="ECO:0000256" key="2">
    <source>
        <dbReference type="ARBA" id="ARBA00007613"/>
    </source>
</evidence>
<dbReference type="InterPro" id="IPR003423">
    <property type="entry name" value="OMP_efflux"/>
</dbReference>
<accession>A0A839UXT5</accession>
<sequence length="499" mass="52509">MLLAACLPGLLSIAAQAQTAETPPPALSFEQAATLQSQASARQRGAAAGVAAAKADRDAVSTLHRPQVSLDVQELRYQKTITVPLNGVKQGVQNNVNSALTQAAGQVRDQYGEAAGSVADQVAAQVSSLLPGIVAPIPDSLSGSFRQNNFRPTVSAVLPIYMGGAISAAQGAAAAKLREATAAEGIATDADRVSLVQAYFGQALAAQVLATRRDTLAGMDRHLRDATLLEAHGVLPRARRLEVQVARDAAERAVLRAEGDYRTAQLSLASQLQSGAVRTATPLFVNQAPVGPEDGFVLASAANPQIRAASGAQDAAGSATKLVRAQYLPKIYAFGTYNLARHDEVPTLPDWAVGVGVHMTLLSGTDRAAEMRAAHAREAQSAAARDQAERDVKLTVERAWTLTDTTRREYLSEASSLTAARENLRTQEAAFREGEGTTASVIDAQNLLGDALVQRAATAYEYDLALIALLTTSGQAERFESLRTRADALDAPTDDDETP</sequence>
<comment type="similarity">
    <text evidence="2">Belongs to the outer membrane factor (OMF) (TC 1.B.17) family.</text>
</comment>
<dbReference type="GO" id="GO:1990281">
    <property type="term" value="C:efflux pump complex"/>
    <property type="evidence" value="ECO:0007669"/>
    <property type="project" value="TreeGrafter"/>
</dbReference>
<dbReference type="GO" id="GO:0009279">
    <property type="term" value="C:cell outer membrane"/>
    <property type="evidence" value="ECO:0007669"/>
    <property type="project" value="UniProtKB-SubCell"/>
</dbReference>
<evidence type="ECO:0000256" key="5">
    <source>
        <dbReference type="ARBA" id="ARBA00022692"/>
    </source>
</evidence>
<evidence type="ECO:0000313" key="9">
    <source>
        <dbReference type="EMBL" id="MBB3173183.1"/>
    </source>
</evidence>
<dbReference type="InterPro" id="IPR051906">
    <property type="entry name" value="TolC-like"/>
</dbReference>
<dbReference type="GO" id="GO:0015288">
    <property type="term" value="F:porin activity"/>
    <property type="evidence" value="ECO:0007669"/>
    <property type="project" value="TreeGrafter"/>
</dbReference>
<keyword evidence="10" id="KW-1185">Reference proteome</keyword>
<keyword evidence="7" id="KW-0998">Cell outer membrane</keyword>
<evidence type="ECO:0000313" key="10">
    <source>
        <dbReference type="Proteomes" id="UP000557688"/>
    </source>
</evidence>
<feature type="signal peptide" evidence="8">
    <location>
        <begin position="1"/>
        <end position="17"/>
    </location>
</feature>
<dbReference type="PANTHER" id="PTHR30026:SF5">
    <property type="entry name" value="ABC-TYPE EFFLUX SYSTEM SECRETIN COMPONENT"/>
    <property type="match status" value="1"/>
</dbReference>
<evidence type="ECO:0000256" key="7">
    <source>
        <dbReference type="ARBA" id="ARBA00023237"/>
    </source>
</evidence>
<dbReference type="EMBL" id="JACHXV010000003">
    <property type="protein sequence ID" value="MBB3173183.1"/>
    <property type="molecule type" value="Genomic_DNA"/>
</dbReference>
<protein>
    <submittedName>
        <fullName evidence="9">Outer membrane protein TolC</fullName>
    </submittedName>
</protein>
<evidence type="ECO:0000256" key="4">
    <source>
        <dbReference type="ARBA" id="ARBA00022452"/>
    </source>
</evidence>
<dbReference type="RefSeq" id="WP_183274867.1">
    <property type="nucleotide sequence ID" value="NZ_JACHXV010000003.1"/>
</dbReference>
<reference evidence="9 10" key="1">
    <citation type="submission" date="2020-08" db="EMBL/GenBank/DDBJ databases">
        <title>Genomic Encyclopedia of Type Strains, Phase III (KMG-III): the genomes of soil and plant-associated and newly described type strains.</title>
        <authorList>
            <person name="Whitman W."/>
        </authorList>
    </citation>
    <scope>NUCLEOTIDE SEQUENCE [LARGE SCALE GENOMIC DNA]</scope>
    <source>
        <strain evidence="9 10">CECT 8088</strain>
    </source>
</reference>